<protein>
    <submittedName>
        <fullName evidence="1">Uncharacterized protein</fullName>
    </submittedName>
</protein>
<reference evidence="1" key="1">
    <citation type="journal article" date="2016" name="Nat. Genet.">
        <title>A high-quality carrot genome assembly provides new insights into carotenoid accumulation and asterid genome evolution.</title>
        <authorList>
            <person name="Iorizzo M."/>
            <person name="Ellison S."/>
            <person name="Senalik D."/>
            <person name="Zeng P."/>
            <person name="Satapoomin P."/>
            <person name="Huang J."/>
            <person name="Bowman M."/>
            <person name="Iovene M."/>
            <person name="Sanseverino W."/>
            <person name="Cavagnaro P."/>
            <person name="Yildiz M."/>
            <person name="Macko-Podgorni A."/>
            <person name="Moranska E."/>
            <person name="Grzebelus E."/>
            <person name="Grzebelus D."/>
            <person name="Ashrafi H."/>
            <person name="Zheng Z."/>
            <person name="Cheng S."/>
            <person name="Spooner D."/>
            <person name="Van Deynze A."/>
            <person name="Simon P."/>
        </authorList>
    </citation>
    <scope>NUCLEOTIDE SEQUENCE</scope>
    <source>
        <tissue evidence="1">Leaf</tissue>
    </source>
</reference>
<evidence type="ECO:0000313" key="1">
    <source>
        <dbReference type="EMBL" id="WOH15638.1"/>
    </source>
</evidence>
<organism evidence="1 2">
    <name type="scientific">Daucus carota subsp. sativus</name>
    <name type="common">Carrot</name>
    <dbReference type="NCBI Taxonomy" id="79200"/>
    <lineage>
        <taxon>Eukaryota</taxon>
        <taxon>Viridiplantae</taxon>
        <taxon>Streptophyta</taxon>
        <taxon>Embryophyta</taxon>
        <taxon>Tracheophyta</taxon>
        <taxon>Spermatophyta</taxon>
        <taxon>Magnoliopsida</taxon>
        <taxon>eudicotyledons</taxon>
        <taxon>Gunneridae</taxon>
        <taxon>Pentapetalae</taxon>
        <taxon>asterids</taxon>
        <taxon>campanulids</taxon>
        <taxon>Apiales</taxon>
        <taxon>Apiaceae</taxon>
        <taxon>Apioideae</taxon>
        <taxon>Scandiceae</taxon>
        <taxon>Daucinae</taxon>
        <taxon>Daucus</taxon>
        <taxon>Daucus sect. Daucus</taxon>
    </lineage>
</organism>
<dbReference type="AlphaFoldDB" id="A0A175YGQ9"/>
<dbReference type="Proteomes" id="UP000077755">
    <property type="component" value="Chromosome 9"/>
</dbReference>
<sequence>MQKHMSLIVLAFVVSVVASSEFGNRSIAGAISGTSCVESEKQALLQLKTGLFDEFSY</sequence>
<gene>
    <name evidence="1" type="ORF">DCAR_0935181</name>
</gene>
<evidence type="ECO:0000313" key="2">
    <source>
        <dbReference type="Proteomes" id="UP000077755"/>
    </source>
</evidence>
<accession>A0A175YGQ9</accession>
<dbReference type="Gramene" id="KZM82725">
    <property type="protein sequence ID" value="KZM82725"/>
    <property type="gene ID" value="DCAR_030294"/>
</dbReference>
<name>A0A175YGQ9_DAUCS</name>
<dbReference type="EMBL" id="CP093351">
    <property type="protein sequence ID" value="WOH15638.1"/>
    <property type="molecule type" value="Genomic_DNA"/>
</dbReference>
<proteinExistence type="predicted"/>
<reference evidence="1" key="2">
    <citation type="submission" date="2022-03" db="EMBL/GenBank/DDBJ databases">
        <title>Draft title - Genomic analysis of global carrot germplasm unveils the trajectory of domestication and the origin of high carotenoid orange carrot.</title>
        <authorList>
            <person name="Iorizzo M."/>
            <person name="Ellison S."/>
            <person name="Senalik D."/>
            <person name="Macko-Podgorni A."/>
            <person name="Grzebelus D."/>
            <person name="Bostan H."/>
            <person name="Rolling W."/>
            <person name="Curaba J."/>
            <person name="Simon P."/>
        </authorList>
    </citation>
    <scope>NUCLEOTIDE SEQUENCE</scope>
    <source>
        <tissue evidence="1">Leaf</tissue>
    </source>
</reference>
<keyword evidence="2" id="KW-1185">Reference proteome</keyword>